<dbReference type="EMBL" id="SEKV01001653">
    <property type="protein sequence ID" value="TFY50151.1"/>
    <property type="molecule type" value="Genomic_DNA"/>
</dbReference>
<gene>
    <name evidence="2" type="ORF">EVJ58_g11165</name>
</gene>
<protein>
    <submittedName>
        <fullName evidence="2">Uncharacterized protein</fullName>
    </submittedName>
</protein>
<dbReference type="AlphaFoldDB" id="A0A4Y9XLT8"/>
<evidence type="ECO:0000256" key="1">
    <source>
        <dbReference type="SAM" id="MobiDB-lite"/>
    </source>
</evidence>
<proteinExistence type="predicted"/>
<feature type="compositionally biased region" description="Basic and acidic residues" evidence="1">
    <location>
        <begin position="180"/>
        <end position="200"/>
    </location>
</feature>
<sequence length="239" mass="26157">MPALSLMAFLTRLLPTPSDNRLAYNNVQGELLTEANEGIPGGSIVGLVDVPGTTRLQVGLPIAVVITGNNGPSFYGVIEATVAVNKDWTLFHVRGDLGEDCLLLAPHRATRSWGWTSIRRHLLPDHWLDVFPSERIHEQALVTPQVDPPPRSPSPPSLPEQPAPPPPSSPDLDDADSESESLRDRTAELRLTKREEEYHPWMRAGCPGQSMNIAEHIALVQEMADAREAALQHTEEGLA</sequence>
<feature type="compositionally biased region" description="Pro residues" evidence="1">
    <location>
        <begin position="146"/>
        <end position="169"/>
    </location>
</feature>
<organism evidence="2 3">
    <name type="scientific">Rhodofomes roseus</name>
    <dbReference type="NCBI Taxonomy" id="34475"/>
    <lineage>
        <taxon>Eukaryota</taxon>
        <taxon>Fungi</taxon>
        <taxon>Dikarya</taxon>
        <taxon>Basidiomycota</taxon>
        <taxon>Agaricomycotina</taxon>
        <taxon>Agaricomycetes</taxon>
        <taxon>Polyporales</taxon>
        <taxon>Rhodofomes</taxon>
    </lineage>
</organism>
<evidence type="ECO:0000313" key="2">
    <source>
        <dbReference type="EMBL" id="TFY50151.1"/>
    </source>
</evidence>
<comment type="caution">
    <text evidence="2">The sequence shown here is derived from an EMBL/GenBank/DDBJ whole genome shotgun (WGS) entry which is preliminary data.</text>
</comment>
<dbReference type="Proteomes" id="UP000298390">
    <property type="component" value="Unassembled WGS sequence"/>
</dbReference>
<accession>A0A4Y9XLT8</accession>
<reference evidence="2 3" key="1">
    <citation type="submission" date="2019-01" db="EMBL/GenBank/DDBJ databases">
        <title>Genome sequencing of the rare red list fungi Fomitopsis rosea.</title>
        <authorList>
            <person name="Buettner E."/>
            <person name="Kellner H."/>
        </authorList>
    </citation>
    <scope>NUCLEOTIDE SEQUENCE [LARGE SCALE GENOMIC DNA]</scope>
    <source>
        <strain evidence="2 3">DSM 105464</strain>
    </source>
</reference>
<evidence type="ECO:0000313" key="3">
    <source>
        <dbReference type="Proteomes" id="UP000298390"/>
    </source>
</evidence>
<feature type="region of interest" description="Disordered" evidence="1">
    <location>
        <begin position="144"/>
        <end position="207"/>
    </location>
</feature>
<name>A0A4Y9XLT8_9APHY</name>